<dbReference type="Proteomes" id="UP000326837">
    <property type="component" value="Chromosome"/>
</dbReference>
<evidence type="ECO:0000313" key="3">
    <source>
        <dbReference type="EMBL" id="BBO30823.1"/>
    </source>
</evidence>
<accession>A0A5K7X8R8</accession>
<reference evidence="4" key="1">
    <citation type="submission" date="2019-10" db="EMBL/GenBank/DDBJ databases">
        <title>Lacipirellula parvula gen. nov., sp. nov., representing a lineage of planctomycetes widespread in freshwater anoxic habitats, and description of the family Lacipirellulaceae.</title>
        <authorList>
            <person name="Dedysh S.N."/>
            <person name="Kulichevskaya I.S."/>
            <person name="Beletsky A.V."/>
            <person name="Rakitin A.L."/>
            <person name="Mardanov A.V."/>
            <person name="Ivanova A.A."/>
            <person name="Saltykova V.X."/>
            <person name="Rijpstra W.I.C."/>
            <person name="Sinninghe Damste J.S."/>
            <person name="Ravin N.V."/>
        </authorList>
    </citation>
    <scope>NUCLEOTIDE SEQUENCE [LARGE SCALE GENOMIC DNA]</scope>
    <source>
        <strain evidence="4">PX69</strain>
    </source>
</reference>
<name>A0A5K7X8R8_9BACT</name>
<dbReference type="Gene3D" id="1.10.1330.10">
    <property type="entry name" value="Dockerin domain"/>
    <property type="match status" value="1"/>
</dbReference>
<dbReference type="GO" id="GO:0000272">
    <property type="term" value="P:polysaccharide catabolic process"/>
    <property type="evidence" value="ECO:0007669"/>
    <property type="project" value="InterPro"/>
</dbReference>
<feature type="chain" id="PRO_5025047093" description="Ice-binding protein C-terminal domain-containing protein" evidence="1">
    <location>
        <begin position="45"/>
        <end position="830"/>
    </location>
</feature>
<keyword evidence="4" id="KW-1185">Reference proteome</keyword>
<gene>
    <name evidence="3" type="ORF">PLANPX_0435</name>
</gene>
<dbReference type="AlphaFoldDB" id="A0A5K7X8R8"/>
<evidence type="ECO:0000259" key="2">
    <source>
        <dbReference type="Pfam" id="PF07589"/>
    </source>
</evidence>
<dbReference type="SUPFAM" id="SSF63446">
    <property type="entry name" value="Type I dockerin domain"/>
    <property type="match status" value="1"/>
</dbReference>
<evidence type="ECO:0000256" key="1">
    <source>
        <dbReference type="SAM" id="SignalP"/>
    </source>
</evidence>
<feature type="domain" description="Ice-binding protein C-terminal" evidence="2">
    <location>
        <begin position="806"/>
        <end position="828"/>
    </location>
</feature>
<dbReference type="InterPro" id="IPR013424">
    <property type="entry name" value="Ice-binding_C"/>
</dbReference>
<dbReference type="Pfam" id="PF07589">
    <property type="entry name" value="PEP-CTERM"/>
    <property type="match status" value="1"/>
</dbReference>
<sequence>MQLRGMKPTHSRRSAVRFAALRKFRPLLLAAGALGVCSAPAARAENFVTRSIIQDDNPATNDFARANTNINAVPIKRNALTTVGDYQFTSYYQQDGKIAIGRRRTGQSTWDIFRTEFTAYNINDDHDISSIGIDGDGIFHMSWGMHSNNFLYTKSTSSVLNSNPINLIGGSVGNAAAPNSMTGLYNTAVTYPDFYNLPDGDLLFAYRNGASGSGDYRMRRYDTATDSWSELGAGANDIWIGKNAPGSTSPDVNAYPNELAFGPNGEMHATWTWRTGGDTTTGEPGFQTNHNINYARSNDYGATWTNMAGVPYTTPIYESNAEVAINLPEGSSLINTTAMAVDKLGQPVLATWYAPGAPQGDHARQYMFAWYDQSQSQWKTSQISHRTIDGPEKTTEAVVRDMARPIVVIDDANRAIVAYRDNQDANGLTIAYSVSPQRNDWQTFDLTTEDLGNWEPTYDVNRWREDRVLSFLYQPSGLGQTGSPIEVLDWDSNAFFADLTAPKLHLVVDRSTGLATIRNATGETVAVDGYSISSAAGSLNPAGWSSLADQSRPGWQEANHLATRLSELNPFNSLQLNNAATATLGQAMATNAASLAQAIQSSDLKFEYTTAAGTRNGVVEYVGYNNIVMFVNPLTGEATVRNMSNFDVAIDGYTISSADGSLEPGVGDWLSLDDQNASGGQWFEANASATRVSELLMSGAMAFNKHAAFKLGALFDPNGATDLSFQFLLAGDSTPLSGEVVYQIPGDFDMNGSVNAADLAIWRGAFGVTNAADANGDGVSDGADFVVWQRHYGQTWTPAAAIAQTAVPEPATAALASLALVALAVRRKSF</sequence>
<keyword evidence="1" id="KW-0732">Signal</keyword>
<feature type="signal peptide" evidence="1">
    <location>
        <begin position="1"/>
        <end position="44"/>
    </location>
</feature>
<proteinExistence type="predicted"/>
<evidence type="ECO:0000313" key="4">
    <source>
        <dbReference type="Proteomes" id="UP000326837"/>
    </source>
</evidence>
<organism evidence="3 4">
    <name type="scientific">Lacipirellula parvula</name>
    <dbReference type="NCBI Taxonomy" id="2650471"/>
    <lineage>
        <taxon>Bacteria</taxon>
        <taxon>Pseudomonadati</taxon>
        <taxon>Planctomycetota</taxon>
        <taxon>Planctomycetia</taxon>
        <taxon>Pirellulales</taxon>
        <taxon>Lacipirellulaceae</taxon>
        <taxon>Lacipirellula</taxon>
    </lineage>
</organism>
<dbReference type="KEGG" id="lpav:PLANPX_0435"/>
<dbReference type="EMBL" id="AP021861">
    <property type="protein sequence ID" value="BBO30823.1"/>
    <property type="molecule type" value="Genomic_DNA"/>
</dbReference>
<dbReference type="InterPro" id="IPR036439">
    <property type="entry name" value="Dockerin_dom_sf"/>
</dbReference>
<protein>
    <recommendedName>
        <fullName evidence="2">Ice-binding protein C-terminal domain-containing protein</fullName>
    </recommendedName>
</protein>
<dbReference type="Pfam" id="PF15892">
    <property type="entry name" value="BNR_4"/>
    <property type="match status" value="1"/>
</dbReference>